<proteinExistence type="inferred from homology"/>
<dbReference type="EMBL" id="CP002739">
    <property type="protein sequence ID" value="AEF16861.1"/>
    <property type="molecule type" value="Genomic_DNA"/>
</dbReference>
<protein>
    <recommendedName>
        <fullName evidence="2">UPF0251 protein Thexy_0820</fullName>
    </recommendedName>
</protein>
<dbReference type="RefSeq" id="WP_013787609.1">
    <property type="nucleotide sequence ID" value="NC_015555.1"/>
</dbReference>
<accession>F6BJ29</accession>
<evidence type="ECO:0000256" key="1">
    <source>
        <dbReference type="ARBA" id="ARBA00009350"/>
    </source>
</evidence>
<dbReference type="PANTHER" id="PTHR37478">
    <property type="match status" value="1"/>
</dbReference>
<organism evidence="3 4">
    <name type="scientific">Thermoanaerobacterium xylanolyticum (strain ATCC 49914 / DSM 7097 / LX-11)</name>
    <dbReference type="NCBI Taxonomy" id="858215"/>
    <lineage>
        <taxon>Bacteria</taxon>
        <taxon>Bacillati</taxon>
        <taxon>Bacillota</taxon>
        <taxon>Clostridia</taxon>
        <taxon>Thermoanaerobacterales</taxon>
        <taxon>Thermoanaerobacteraceae</taxon>
        <taxon>Thermoanaerobacterium</taxon>
    </lineage>
</organism>
<dbReference type="eggNOG" id="COG1342">
    <property type="taxonomic scope" value="Bacteria"/>
</dbReference>
<dbReference type="PANTHER" id="PTHR37478:SF2">
    <property type="entry name" value="UPF0251 PROTEIN TK0562"/>
    <property type="match status" value="1"/>
</dbReference>
<gene>
    <name evidence="3" type="ordered locus">Thexy_0820</name>
</gene>
<comment type="similarity">
    <text evidence="1 2">Belongs to the UPF0251 family.</text>
</comment>
<dbReference type="Pfam" id="PF02001">
    <property type="entry name" value="DUF134"/>
    <property type="match status" value="1"/>
</dbReference>
<evidence type="ECO:0000256" key="2">
    <source>
        <dbReference type="HAMAP-Rule" id="MF_00674"/>
    </source>
</evidence>
<name>F6BJ29_THEXL</name>
<dbReference type="InterPro" id="IPR013324">
    <property type="entry name" value="RNA_pol_sigma_r3/r4-like"/>
</dbReference>
<dbReference type="InterPro" id="IPR002852">
    <property type="entry name" value="UPF0251"/>
</dbReference>
<evidence type="ECO:0000313" key="4">
    <source>
        <dbReference type="Proteomes" id="UP000007239"/>
    </source>
</evidence>
<sequence>MPRPQKCRWVKCEPNINYFKPVGIPMHSLSEVVLTVEEFEAIRLKDLEGLEQEDCAERMKVSRPTFFRIIMSAREKVADALVNGKAIRVEGGNYKVYGEDVPHHGHGHCNRHGMMGESISDEEN</sequence>
<dbReference type="HAMAP" id="MF_00674">
    <property type="entry name" value="UPF0251"/>
    <property type="match status" value="1"/>
</dbReference>
<evidence type="ECO:0000313" key="3">
    <source>
        <dbReference type="EMBL" id="AEF16861.1"/>
    </source>
</evidence>
<dbReference type="KEGG" id="txy:Thexy_0820"/>
<dbReference type="HOGENOM" id="CLU_094511_0_1_9"/>
<dbReference type="AlphaFoldDB" id="F6BJ29"/>
<dbReference type="Proteomes" id="UP000007239">
    <property type="component" value="Chromosome"/>
</dbReference>
<keyword evidence="4" id="KW-1185">Reference proteome</keyword>
<dbReference type="STRING" id="858215.Thexy_0820"/>
<dbReference type="SUPFAM" id="SSF88659">
    <property type="entry name" value="Sigma3 and sigma4 domains of RNA polymerase sigma factors"/>
    <property type="match status" value="1"/>
</dbReference>
<reference evidence="3" key="1">
    <citation type="submission" date="2011-05" db="EMBL/GenBank/DDBJ databases">
        <title>Complete sequence of Thermoanaerobacterium xylanolyticum LX-11.</title>
        <authorList>
            <consortium name="US DOE Joint Genome Institute"/>
            <person name="Lucas S."/>
            <person name="Han J."/>
            <person name="Lapidus A."/>
            <person name="Cheng J.-F."/>
            <person name="Goodwin L."/>
            <person name="Pitluck S."/>
            <person name="Peters L."/>
            <person name="Mikhailova N."/>
            <person name="Lu M."/>
            <person name="Han C."/>
            <person name="Tapia R."/>
            <person name="Land M."/>
            <person name="Hauser L."/>
            <person name="Kyrpides N."/>
            <person name="Ivanova N."/>
            <person name="Pagani I."/>
            <person name="Hemme C."/>
            <person name="Woyke T."/>
        </authorList>
    </citation>
    <scope>NUCLEOTIDE SEQUENCE</scope>
    <source>
        <strain evidence="3">LX-11</strain>
    </source>
</reference>